<dbReference type="OMA" id="MWSASNS"/>
<evidence type="ECO:0008006" key="4">
    <source>
        <dbReference type="Google" id="ProtNLM"/>
    </source>
</evidence>
<proteinExistence type="predicted"/>
<evidence type="ECO:0000256" key="1">
    <source>
        <dbReference type="SAM" id="Phobius"/>
    </source>
</evidence>
<evidence type="ECO:0000313" key="3">
    <source>
        <dbReference type="Proteomes" id="UP000036987"/>
    </source>
</evidence>
<name>A0A0K9NTK4_ZOSMR</name>
<evidence type="ECO:0000313" key="2">
    <source>
        <dbReference type="EMBL" id="KMZ60096.1"/>
    </source>
</evidence>
<dbReference type="OrthoDB" id="1924787at2759"/>
<reference evidence="3" key="1">
    <citation type="journal article" date="2016" name="Nature">
        <title>The genome of the seagrass Zostera marina reveals angiosperm adaptation to the sea.</title>
        <authorList>
            <person name="Olsen J.L."/>
            <person name="Rouze P."/>
            <person name="Verhelst B."/>
            <person name="Lin Y.-C."/>
            <person name="Bayer T."/>
            <person name="Collen J."/>
            <person name="Dattolo E."/>
            <person name="De Paoli E."/>
            <person name="Dittami S."/>
            <person name="Maumus F."/>
            <person name="Michel G."/>
            <person name="Kersting A."/>
            <person name="Lauritano C."/>
            <person name="Lohaus R."/>
            <person name="Toepel M."/>
            <person name="Tonon T."/>
            <person name="Vanneste K."/>
            <person name="Amirebrahimi M."/>
            <person name="Brakel J."/>
            <person name="Bostroem C."/>
            <person name="Chovatia M."/>
            <person name="Grimwood J."/>
            <person name="Jenkins J.W."/>
            <person name="Jueterbock A."/>
            <person name="Mraz A."/>
            <person name="Stam W.T."/>
            <person name="Tice H."/>
            <person name="Bornberg-Bauer E."/>
            <person name="Green P.J."/>
            <person name="Pearson G.A."/>
            <person name="Procaccini G."/>
            <person name="Duarte C.M."/>
            <person name="Schmutz J."/>
            <person name="Reusch T.B.H."/>
            <person name="Van de Peer Y."/>
        </authorList>
    </citation>
    <scope>NUCLEOTIDE SEQUENCE [LARGE SCALE GENOMIC DNA]</scope>
    <source>
        <strain evidence="3">cv. Finnish</strain>
    </source>
</reference>
<dbReference type="EMBL" id="LFYR01001640">
    <property type="protein sequence ID" value="KMZ60096.1"/>
    <property type="molecule type" value="Genomic_DNA"/>
</dbReference>
<accession>A0A0K9NTK4</accession>
<keyword evidence="1" id="KW-0472">Membrane</keyword>
<keyword evidence="3" id="KW-1185">Reference proteome</keyword>
<gene>
    <name evidence="2" type="ORF">ZOSMA_60G00400</name>
</gene>
<feature type="transmembrane region" description="Helical" evidence="1">
    <location>
        <begin position="167"/>
        <end position="186"/>
    </location>
</feature>
<protein>
    <recommendedName>
        <fullName evidence="4">Exostosin GT47 domain-containing protein</fullName>
    </recommendedName>
</protein>
<organism evidence="2 3">
    <name type="scientific">Zostera marina</name>
    <name type="common">Eelgrass</name>
    <dbReference type="NCBI Taxonomy" id="29655"/>
    <lineage>
        <taxon>Eukaryota</taxon>
        <taxon>Viridiplantae</taxon>
        <taxon>Streptophyta</taxon>
        <taxon>Embryophyta</taxon>
        <taxon>Tracheophyta</taxon>
        <taxon>Spermatophyta</taxon>
        <taxon>Magnoliopsida</taxon>
        <taxon>Liliopsida</taxon>
        <taxon>Zosteraceae</taxon>
        <taxon>Zostera</taxon>
    </lineage>
</organism>
<dbReference type="STRING" id="29655.A0A0K9NTK4"/>
<comment type="caution">
    <text evidence="2">The sequence shown here is derived from an EMBL/GenBank/DDBJ whole genome shotgun (WGS) entry which is preliminary data.</text>
</comment>
<keyword evidence="1" id="KW-1133">Transmembrane helix</keyword>
<dbReference type="Proteomes" id="UP000036987">
    <property type="component" value="Unassembled WGS sequence"/>
</dbReference>
<keyword evidence="1" id="KW-0812">Transmembrane</keyword>
<dbReference type="AlphaFoldDB" id="A0A0K9NTK4"/>
<sequence length="188" mass="21292">MAVSRMAGGGGLQSNQCNRMHQIGAFFLIIITVYITKLFDQSSSLISQRLSSNPADAPLFSGGSLYWPNRGYGSEISLKIYVYKETEIDGLTELMRGREGKIDLASCVKGQWGTQVKIHKLLLQSKFRTMRKEEADFFFVPIYVKCVRMNEGLTNEEIDQTFIKVKCFIFVNCFCYSGTMLSSFFFSS</sequence>
<feature type="transmembrane region" description="Helical" evidence="1">
    <location>
        <begin position="20"/>
        <end position="39"/>
    </location>
</feature>